<keyword evidence="3" id="KW-1185">Reference proteome</keyword>
<evidence type="ECO:0000313" key="2">
    <source>
        <dbReference type="EMBL" id="MBB1069825.1"/>
    </source>
</evidence>
<evidence type="ECO:0000313" key="3">
    <source>
        <dbReference type="Proteomes" id="UP000518316"/>
    </source>
</evidence>
<comment type="caution">
    <text evidence="2">The sequence shown here is derived from an EMBL/GenBank/DDBJ whole genome shotgun (WGS) entry which is preliminary data.</text>
</comment>
<reference evidence="2 3" key="1">
    <citation type="submission" date="2020-07" db="EMBL/GenBank/DDBJ databases">
        <title>Description of Limosilactobacillus balticus sp. nov., Limosilactobacillus agrestis sp. nov., Limosilactobacillus albertensis sp. nov., Limosilactobacillus rudii sp. nov., Limosilactobacillus fastidiosus sp. nov., five novel Limosilactobacillus species isolated from the vertebrate gastrointestinal tract, and proposal of 6 subspecies of Limosilactobacillus reuteri adapted to the gastrointestinal tract of specific vertebrate hosts.</title>
        <authorList>
            <person name="Li F."/>
            <person name="Cheng C."/>
            <person name="Zheng J."/>
            <person name="Quevedo R.M."/>
            <person name="Li J."/>
            <person name="Roos S."/>
            <person name="Gaenzle M.G."/>
            <person name="Walter J."/>
        </authorList>
    </citation>
    <scope>NUCLEOTIDE SEQUENCE [LARGE SCALE GENOMIC DNA]</scope>
    <source>
        <strain evidence="2 3">RRLNB_1_1</strain>
    </source>
</reference>
<dbReference type="SUPFAM" id="SSF53756">
    <property type="entry name" value="UDP-Glycosyltransferase/glycogen phosphorylase"/>
    <property type="match status" value="1"/>
</dbReference>
<sequence>MYFFVNQYLLSSNSSVEHAEMKRLALFKKHDAPAKLVTRDFDPVLHETIKKFALTDDQLVNMYDFFAGTTDYQGKKLHTEDLPLPINYQVGTGNNYREVKDGNRLVCEVHFAAGTVGQVNHVDYFDIAGNMTLRQRYDIRGFKAVDEFFGEDGQMYYSRYYRPTGQVYLERYFVKSVENTPINSLNVLRDYQGKDYYFDNLEDLFIFFLDELNKENGENNIFIADRPAVAIKPVQKMTSKVKRFLWLPMNQVNDGQDLINGPLNSMLVEPMTTAANKWDGIIVMTENQAKVLRRQIHDVIPVLVINGAPVLQEYQRIDEADRKQGQLIYVGRLAEDKQTSQLISMFAQIHQQVPASKLTLYGYGTVEDVDNYKKQAQNIGVGDAVEFAGYQIQLDEAYDQAQLFVDASRIDAQPLAMGEALNHGVPVVSYDYLYGPAEMVTSGQNGEIIPLNNQARFIQTVVKLLQDQNELQQLSDGAYNNLAGLADEKTWQQWQQLSSI</sequence>
<keyword evidence="2" id="KW-0808">Transferase</keyword>
<dbReference type="Proteomes" id="UP000518316">
    <property type="component" value="Unassembled WGS sequence"/>
</dbReference>
<dbReference type="EMBL" id="JACIVC010000061">
    <property type="protein sequence ID" value="MBB1069825.1"/>
    <property type="molecule type" value="Genomic_DNA"/>
</dbReference>
<protein>
    <submittedName>
        <fullName evidence="2">Glycosyltransferase</fullName>
    </submittedName>
</protein>
<organism evidence="2 3">
    <name type="scientific">Limosilactobacillus albertensis</name>
    <dbReference type="NCBI Taxonomy" id="2759752"/>
    <lineage>
        <taxon>Bacteria</taxon>
        <taxon>Bacillati</taxon>
        <taxon>Bacillota</taxon>
        <taxon>Bacilli</taxon>
        <taxon>Lactobacillales</taxon>
        <taxon>Lactobacillaceae</taxon>
        <taxon>Limosilactobacillus</taxon>
    </lineage>
</organism>
<dbReference type="Pfam" id="PF00534">
    <property type="entry name" value="Glycos_transf_1"/>
    <property type="match status" value="1"/>
</dbReference>
<feature type="domain" description="Glycosyl transferase family 1" evidence="1">
    <location>
        <begin position="316"/>
        <end position="480"/>
    </location>
</feature>
<dbReference type="Gene3D" id="3.40.50.2000">
    <property type="entry name" value="Glycogen Phosphorylase B"/>
    <property type="match status" value="3"/>
</dbReference>
<dbReference type="GO" id="GO:0016757">
    <property type="term" value="F:glycosyltransferase activity"/>
    <property type="evidence" value="ECO:0007669"/>
    <property type="project" value="InterPro"/>
</dbReference>
<evidence type="ECO:0000259" key="1">
    <source>
        <dbReference type="Pfam" id="PF00534"/>
    </source>
</evidence>
<dbReference type="InterPro" id="IPR001296">
    <property type="entry name" value="Glyco_trans_1"/>
</dbReference>
<dbReference type="PANTHER" id="PTHR12526">
    <property type="entry name" value="GLYCOSYLTRANSFERASE"/>
    <property type="match status" value="1"/>
</dbReference>
<accession>A0A7W3TS27</accession>
<dbReference type="AlphaFoldDB" id="A0A7W3TS27"/>
<dbReference type="PANTHER" id="PTHR12526:SF630">
    <property type="entry name" value="GLYCOSYLTRANSFERASE"/>
    <property type="match status" value="1"/>
</dbReference>
<name>A0A7W3TS27_9LACO</name>
<proteinExistence type="predicted"/>
<dbReference type="RefSeq" id="WP_182598366.1">
    <property type="nucleotide sequence ID" value="NZ_JACIVC010000061.1"/>
</dbReference>
<gene>
    <name evidence="2" type="ORF">H5S40_06640</name>
</gene>